<dbReference type="Gene3D" id="3.30.160.250">
    <property type="match status" value="1"/>
</dbReference>
<protein>
    <submittedName>
        <fullName evidence="1">Type II toxin-antitoxin system HicB family antitoxin</fullName>
    </submittedName>
</protein>
<sequence>MRNFTVLIESDYAEHNFTGYVPELRLSTTGDTKEEVTQNLQDLIELEMERNPDLITHEYEVRTLTLGKEVR</sequence>
<dbReference type="EMBL" id="RIAS01000034">
    <property type="protein sequence ID" value="KAA8787859.1"/>
    <property type="molecule type" value="Genomic_DNA"/>
</dbReference>
<proteinExistence type="predicted"/>
<dbReference type="InterPro" id="IPR035069">
    <property type="entry name" value="TTHA1013/TTHA0281-like"/>
</dbReference>
<evidence type="ECO:0000313" key="1">
    <source>
        <dbReference type="EMBL" id="KAA8787859.1"/>
    </source>
</evidence>
<dbReference type="SUPFAM" id="SSF143100">
    <property type="entry name" value="TTHA1013/TTHA0281-like"/>
    <property type="match status" value="1"/>
</dbReference>
<dbReference type="Proteomes" id="UP000323664">
    <property type="component" value="Unassembled WGS sequence"/>
</dbReference>
<organism evidence="1 2">
    <name type="scientific">Paenibacillus amylolyticus</name>
    <dbReference type="NCBI Taxonomy" id="1451"/>
    <lineage>
        <taxon>Bacteria</taxon>
        <taxon>Bacillati</taxon>
        <taxon>Bacillota</taxon>
        <taxon>Bacilli</taxon>
        <taxon>Bacillales</taxon>
        <taxon>Paenibacillaceae</taxon>
        <taxon>Paenibacillus</taxon>
    </lineage>
</organism>
<evidence type="ECO:0000313" key="2">
    <source>
        <dbReference type="Proteomes" id="UP000323664"/>
    </source>
</evidence>
<dbReference type="OrthoDB" id="2661152at2"/>
<dbReference type="RefSeq" id="WP_123067444.1">
    <property type="nucleotide sequence ID" value="NZ_RIAS01000034.1"/>
</dbReference>
<accession>A0A5M9X237</accession>
<reference evidence="1 2" key="1">
    <citation type="journal article" date="2019" name="J. Ind. Microbiol. Biotechnol.">
        <title>Paenibacillus amylolyticus 27C64 has a diverse set of carbohydrate-active enzymes and complete pectin deconstruction system.</title>
        <authorList>
            <person name="Keggi C."/>
            <person name="Doran-Peterson J."/>
        </authorList>
    </citation>
    <scope>NUCLEOTIDE SEQUENCE [LARGE SCALE GENOMIC DNA]</scope>
    <source>
        <strain evidence="1 2">27C64</strain>
    </source>
</reference>
<name>A0A5M9X237_PAEAM</name>
<comment type="caution">
    <text evidence="1">The sequence shown here is derived from an EMBL/GenBank/DDBJ whole genome shotgun (WGS) entry which is preliminary data.</text>
</comment>
<gene>
    <name evidence="1" type="ORF">EC604_28970</name>
</gene>
<dbReference type="AlphaFoldDB" id="A0A5M9X237"/>